<evidence type="ECO:0000313" key="4">
    <source>
        <dbReference type="EMBL" id="MFA1555256.1"/>
    </source>
</evidence>
<reference evidence="4 5" key="1">
    <citation type="submission" date="2023-11" db="EMBL/GenBank/DDBJ databases">
        <title>Actinomadura monticuli sp. nov., isolated from volcanic ash.</title>
        <authorList>
            <person name="Lee S.D."/>
            <person name="Yang H."/>
            <person name="Kim I.S."/>
        </authorList>
    </citation>
    <scope>NUCLEOTIDE SEQUENCE [LARGE SCALE GENOMIC DNA]</scope>
    <source>
        <strain evidence="4 5">DSM 45346</strain>
    </source>
</reference>
<keyword evidence="1 4" id="KW-0808">Transferase</keyword>
<dbReference type="EMBL" id="JAXCEH010000009">
    <property type="protein sequence ID" value="MFA1555256.1"/>
    <property type="molecule type" value="Genomic_DNA"/>
</dbReference>
<dbReference type="PANTHER" id="PTHR43800">
    <property type="entry name" value="PEPTIDYL-LYSINE N-ACETYLTRANSFERASE YJAB"/>
    <property type="match status" value="1"/>
</dbReference>
<sequence length="165" mass="17333">MEYEVRVARAGDLAGLAAIENSCEEMFKEIGIVFPPGPTVVEQVIGKGAEIVVAGDPAVGFAAAREVDGATHLEQISVRGDLVGRGIGGALLAEVVARAAAAGSPGVSLLTFRDVPWNGPWYARHGFAELPEERWGSGIRSYWDAEIEAGLHGLGPRLVMWAPTG</sequence>
<keyword evidence="5" id="KW-1185">Reference proteome</keyword>
<dbReference type="InterPro" id="IPR000182">
    <property type="entry name" value="GNAT_dom"/>
</dbReference>
<dbReference type="InterPro" id="IPR016181">
    <property type="entry name" value="Acyl_CoA_acyltransferase"/>
</dbReference>
<dbReference type="Pfam" id="PF13508">
    <property type="entry name" value="Acetyltransf_7"/>
    <property type="match status" value="1"/>
</dbReference>
<dbReference type="SUPFAM" id="SSF55729">
    <property type="entry name" value="Acyl-CoA N-acyltransferases (Nat)"/>
    <property type="match status" value="1"/>
</dbReference>
<dbReference type="GO" id="GO:0016746">
    <property type="term" value="F:acyltransferase activity"/>
    <property type="evidence" value="ECO:0007669"/>
    <property type="project" value="UniProtKB-KW"/>
</dbReference>
<gene>
    <name evidence="4" type="ORF">SM436_16325</name>
</gene>
<organism evidence="4 5">
    <name type="scientific">Actinomadura chokoriensis</name>
    <dbReference type="NCBI Taxonomy" id="454156"/>
    <lineage>
        <taxon>Bacteria</taxon>
        <taxon>Bacillati</taxon>
        <taxon>Actinomycetota</taxon>
        <taxon>Actinomycetes</taxon>
        <taxon>Streptosporangiales</taxon>
        <taxon>Thermomonosporaceae</taxon>
        <taxon>Actinomadura</taxon>
    </lineage>
</organism>
<dbReference type="Proteomes" id="UP001569904">
    <property type="component" value="Unassembled WGS sequence"/>
</dbReference>
<protein>
    <submittedName>
        <fullName evidence="4">GNAT family N-acetyltransferase</fullName>
        <ecNumber evidence="4">2.3.1.-</ecNumber>
    </submittedName>
</protein>
<name>A0ABV4QXU4_9ACTN</name>
<dbReference type="RefSeq" id="WP_371941977.1">
    <property type="nucleotide sequence ID" value="NZ_JAXCEH010000009.1"/>
</dbReference>
<evidence type="ECO:0000256" key="2">
    <source>
        <dbReference type="ARBA" id="ARBA00023315"/>
    </source>
</evidence>
<evidence type="ECO:0000259" key="3">
    <source>
        <dbReference type="PROSITE" id="PS51186"/>
    </source>
</evidence>
<keyword evidence="2 4" id="KW-0012">Acyltransferase</keyword>
<comment type="caution">
    <text evidence="4">The sequence shown here is derived from an EMBL/GenBank/DDBJ whole genome shotgun (WGS) entry which is preliminary data.</text>
</comment>
<evidence type="ECO:0000313" key="5">
    <source>
        <dbReference type="Proteomes" id="UP001569904"/>
    </source>
</evidence>
<evidence type="ECO:0000256" key="1">
    <source>
        <dbReference type="ARBA" id="ARBA00022679"/>
    </source>
</evidence>
<feature type="domain" description="N-acetyltransferase" evidence="3">
    <location>
        <begin position="3"/>
        <end position="146"/>
    </location>
</feature>
<proteinExistence type="predicted"/>
<dbReference type="PANTHER" id="PTHR43800:SF1">
    <property type="entry name" value="PEPTIDYL-LYSINE N-ACETYLTRANSFERASE YJAB"/>
    <property type="match status" value="1"/>
</dbReference>
<dbReference type="PROSITE" id="PS51186">
    <property type="entry name" value="GNAT"/>
    <property type="match status" value="1"/>
</dbReference>
<accession>A0ABV4QXU4</accession>
<dbReference type="Gene3D" id="3.40.630.30">
    <property type="match status" value="1"/>
</dbReference>
<dbReference type="EC" id="2.3.1.-" evidence="4"/>